<name>A0ABV8TA81_9ACTN</name>
<dbReference type="HAMAP" id="MF_01940">
    <property type="entry name" value="RNA_CPDase"/>
    <property type="match status" value="1"/>
</dbReference>
<gene>
    <name evidence="3" type="primary">thpR</name>
    <name evidence="3" type="ORF">ACFPC0_06725</name>
</gene>
<dbReference type="Pfam" id="PF13563">
    <property type="entry name" value="2_5_RNA_ligase2"/>
    <property type="match status" value="1"/>
</dbReference>
<evidence type="ECO:0000313" key="4">
    <source>
        <dbReference type="Proteomes" id="UP001595824"/>
    </source>
</evidence>
<sequence length="194" mass="20572">MRLFAAVLPPPDVLDALADEVAALRALPGADRLRWTGRAGWHLTLAFYGEVAEETVSELETRLARAAHRTRPFPLALRGGGRFGHGKALWTGAEGDLPALRLLAERAQAAGRRAGAPGTAADGHRPYRPHLTLARGRPPLADVRPHAAALAGFTGRTWTVDEIVLVRSLLPASGVPGAQPRYDAVARWPLGGAG</sequence>
<feature type="active site" description="Proton donor" evidence="2">
    <location>
        <position position="42"/>
    </location>
</feature>
<protein>
    <recommendedName>
        <fullName evidence="2">RNA 2',3'-cyclic phosphodiesterase</fullName>
        <shortName evidence="2">RNA 2',3'-CPDase</shortName>
        <ecNumber evidence="2">3.1.4.58</ecNumber>
    </recommendedName>
</protein>
<comment type="catalytic activity">
    <reaction evidence="2">
        <text>a 3'-end 2',3'-cyclophospho-ribonucleotide-RNA + H2O = a 3'-end 2'-phospho-ribonucleotide-RNA + H(+)</text>
        <dbReference type="Rhea" id="RHEA:11828"/>
        <dbReference type="Rhea" id="RHEA-COMP:10464"/>
        <dbReference type="Rhea" id="RHEA-COMP:17353"/>
        <dbReference type="ChEBI" id="CHEBI:15377"/>
        <dbReference type="ChEBI" id="CHEBI:15378"/>
        <dbReference type="ChEBI" id="CHEBI:83064"/>
        <dbReference type="ChEBI" id="CHEBI:173113"/>
        <dbReference type="EC" id="3.1.4.58"/>
    </reaction>
</comment>
<dbReference type="Proteomes" id="UP001595824">
    <property type="component" value="Unassembled WGS sequence"/>
</dbReference>
<dbReference type="EMBL" id="JBHSDP010000008">
    <property type="protein sequence ID" value="MFC4327523.1"/>
    <property type="molecule type" value="Genomic_DNA"/>
</dbReference>
<dbReference type="SUPFAM" id="SSF55144">
    <property type="entry name" value="LigT-like"/>
    <property type="match status" value="1"/>
</dbReference>
<feature type="short sequence motif" description="HXTX 1" evidence="2">
    <location>
        <begin position="42"/>
        <end position="45"/>
    </location>
</feature>
<proteinExistence type="inferred from homology"/>
<evidence type="ECO:0000256" key="2">
    <source>
        <dbReference type="HAMAP-Rule" id="MF_01940"/>
    </source>
</evidence>
<dbReference type="PANTHER" id="PTHR35561:SF1">
    <property type="entry name" value="RNA 2',3'-CYCLIC PHOSPHODIESTERASE"/>
    <property type="match status" value="1"/>
</dbReference>
<keyword evidence="1 2" id="KW-0378">Hydrolase</keyword>
<evidence type="ECO:0000313" key="3">
    <source>
        <dbReference type="EMBL" id="MFC4327523.1"/>
    </source>
</evidence>
<accession>A0ABV8TA81</accession>
<dbReference type="Gene3D" id="3.90.1140.10">
    <property type="entry name" value="Cyclic phosphodiesterase"/>
    <property type="match status" value="1"/>
</dbReference>
<dbReference type="RefSeq" id="WP_381737355.1">
    <property type="nucleotide sequence ID" value="NZ_JBHSDP010000008.1"/>
</dbReference>
<dbReference type="NCBIfam" id="TIGR02258">
    <property type="entry name" value="2_5_ligase"/>
    <property type="match status" value="1"/>
</dbReference>
<feature type="short sequence motif" description="HXTX 2" evidence="2">
    <location>
        <begin position="130"/>
        <end position="133"/>
    </location>
</feature>
<dbReference type="InterPro" id="IPR009097">
    <property type="entry name" value="Cyclic_Pdiesterase"/>
</dbReference>
<feature type="active site" description="Proton acceptor" evidence="2">
    <location>
        <position position="130"/>
    </location>
</feature>
<dbReference type="EC" id="3.1.4.58" evidence="2"/>
<comment type="similarity">
    <text evidence="2">Belongs to the 2H phosphoesterase superfamily. ThpR family.</text>
</comment>
<organism evidence="3 4">
    <name type="scientific">Streptomyces andamanensis</name>
    <dbReference type="NCBI Taxonomy" id="1565035"/>
    <lineage>
        <taxon>Bacteria</taxon>
        <taxon>Bacillati</taxon>
        <taxon>Actinomycetota</taxon>
        <taxon>Actinomycetes</taxon>
        <taxon>Kitasatosporales</taxon>
        <taxon>Streptomycetaceae</taxon>
        <taxon>Streptomyces</taxon>
    </lineage>
</organism>
<reference evidence="4" key="1">
    <citation type="journal article" date="2019" name="Int. J. Syst. Evol. Microbiol.">
        <title>The Global Catalogue of Microorganisms (GCM) 10K type strain sequencing project: providing services to taxonomists for standard genome sequencing and annotation.</title>
        <authorList>
            <consortium name="The Broad Institute Genomics Platform"/>
            <consortium name="The Broad Institute Genome Sequencing Center for Infectious Disease"/>
            <person name="Wu L."/>
            <person name="Ma J."/>
        </authorList>
    </citation>
    <scope>NUCLEOTIDE SEQUENCE [LARGE SCALE GENOMIC DNA]</scope>
    <source>
        <strain evidence="4">PCU 347</strain>
    </source>
</reference>
<dbReference type="InterPro" id="IPR004175">
    <property type="entry name" value="RNA_CPDase"/>
</dbReference>
<comment type="function">
    <text evidence="2">Hydrolyzes RNA 2',3'-cyclic phosphodiester to an RNA 2'-phosphomonoester.</text>
</comment>
<comment type="caution">
    <text evidence="3">The sequence shown here is derived from an EMBL/GenBank/DDBJ whole genome shotgun (WGS) entry which is preliminary data.</text>
</comment>
<keyword evidence="4" id="KW-1185">Reference proteome</keyword>
<evidence type="ECO:0000256" key="1">
    <source>
        <dbReference type="ARBA" id="ARBA00022801"/>
    </source>
</evidence>
<dbReference type="PANTHER" id="PTHR35561">
    <property type="entry name" value="RNA 2',3'-CYCLIC PHOSPHODIESTERASE"/>
    <property type="match status" value="1"/>
</dbReference>